<proteinExistence type="predicted"/>
<accession>A0A1Z2XMR6</accession>
<organism evidence="3 5">
    <name type="scientific">Acutalibacter muris</name>
    <dbReference type="NCBI Taxonomy" id="1796620"/>
    <lineage>
        <taxon>Bacteria</taxon>
        <taxon>Bacillati</taxon>
        <taxon>Bacillota</taxon>
        <taxon>Clostridia</taxon>
        <taxon>Eubacteriales</taxon>
        <taxon>Acutalibacteraceae</taxon>
        <taxon>Acutalibacter</taxon>
    </lineage>
</organism>
<dbReference type="InterPro" id="IPR002622">
    <property type="entry name" value="Transposase_14"/>
</dbReference>
<evidence type="ECO:0000313" key="4">
    <source>
        <dbReference type="Proteomes" id="UP000196710"/>
    </source>
</evidence>
<evidence type="ECO:0000313" key="3">
    <source>
        <dbReference type="EMBL" id="QQR29033.1"/>
    </source>
</evidence>
<dbReference type="RefSeq" id="WP_066535783.1">
    <property type="nucleotide sequence ID" value="NZ_CP021422.1"/>
</dbReference>
<dbReference type="Proteomes" id="UP000596035">
    <property type="component" value="Chromosome"/>
</dbReference>
<dbReference type="EMBL" id="CP021422">
    <property type="protein sequence ID" value="ASB39739.1"/>
    <property type="molecule type" value="Genomic_DNA"/>
</dbReference>
<dbReference type="KEGG" id="amur:ADH66_03160"/>
<dbReference type="Proteomes" id="UP000196710">
    <property type="component" value="Chromosome"/>
</dbReference>
<dbReference type="InterPro" id="IPR009057">
    <property type="entry name" value="Homeodomain-like_sf"/>
</dbReference>
<evidence type="ECO:0000313" key="2">
    <source>
        <dbReference type="EMBL" id="ASB39739.1"/>
    </source>
</evidence>
<evidence type="ECO:0000313" key="5">
    <source>
        <dbReference type="Proteomes" id="UP000596035"/>
    </source>
</evidence>
<dbReference type="SUPFAM" id="SSF46689">
    <property type="entry name" value="Homeodomain-like"/>
    <property type="match status" value="1"/>
</dbReference>
<sequence>MLHNEARELLVRGYEATHDVEGIAKAYSVSKWTVYRLAGQKRKTGSVALRTSQRGRKPVLTAEDKENIRQCIDEKPDITIEEIREKLSLSASYSTVERAINAMGYTLKKKSLYASERDRIRCAGEAQRMEKDDTT</sequence>
<gene>
    <name evidence="2" type="ORF">ADH66_03160</name>
    <name evidence="3" type="ORF">I5Q82_13225</name>
</gene>
<evidence type="ECO:0000259" key="1">
    <source>
        <dbReference type="Pfam" id="PF01710"/>
    </source>
</evidence>
<dbReference type="EMBL" id="CP065321">
    <property type="protein sequence ID" value="QQR29033.1"/>
    <property type="molecule type" value="Genomic_DNA"/>
</dbReference>
<feature type="domain" description="Transposase Synechocystis PCC 6803" evidence="1">
    <location>
        <begin position="13"/>
        <end position="118"/>
    </location>
</feature>
<protein>
    <submittedName>
        <fullName evidence="3">Transcriptional regulator</fullName>
    </submittedName>
</protein>
<dbReference type="AlphaFoldDB" id="A0A1Z2XMR6"/>
<keyword evidence="4" id="KW-1185">Reference proteome</keyword>
<reference evidence="3 5" key="3">
    <citation type="submission" date="2020-11" db="EMBL/GenBank/DDBJ databases">
        <title>Closed and high quality bacterial genomes of the OMM12 community.</title>
        <authorList>
            <person name="Marbouty M."/>
            <person name="Lamy-Besnier Q."/>
            <person name="Debarbieux L."/>
            <person name="Koszul R."/>
        </authorList>
    </citation>
    <scope>NUCLEOTIDE SEQUENCE [LARGE SCALE GENOMIC DNA]</scope>
    <source>
        <strain evidence="3 5">KB18</strain>
    </source>
</reference>
<dbReference type="Pfam" id="PF01710">
    <property type="entry name" value="HTH_Tnp_IS630"/>
    <property type="match status" value="1"/>
</dbReference>
<name>A0A1Z2XMR6_9FIRM</name>
<reference evidence="2" key="1">
    <citation type="journal article" date="2017" name="Genome Announc.">
        <title>High-Quality Whole-Genome Sequences of the Oligo-Mouse-Microbiota Bacterial Community.</title>
        <authorList>
            <person name="Garzetti D."/>
            <person name="Brugiroux S."/>
            <person name="Bunk B."/>
            <person name="Pukall R."/>
            <person name="McCoy K.D."/>
            <person name="Macpherson A.J."/>
            <person name="Stecher B."/>
        </authorList>
    </citation>
    <scope>NUCLEOTIDE SEQUENCE</scope>
    <source>
        <strain evidence="2">KB18</strain>
    </source>
</reference>
<reference evidence="4" key="2">
    <citation type="submission" date="2017-05" db="EMBL/GenBank/DDBJ databases">
        <title>Improved OligoMM genomes.</title>
        <authorList>
            <person name="Garzetti D."/>
        </authorList>
    </citation>
    <scope>NUCLEOTIDE SEQUENCE [LARGE SCALE GENOMIC DNA]</scope>
    <source>
        <strain evidence="4">KB18</strain>
    </source>
</reference>